<reference evidence="1 2" key="1">
    <citation type="submission" date="2018-06" db="EMBL/GenBank/DDBJ databases">
        <title>Comparative genomics reveals the genomic features of Rhizophagus irregularis, R. cerebriforme, R. diaphanum and Gigaspora rosea, and their symbiotic lifestyle signature.</title>
        <authorList>
            <person name="Morin E."/>
            <person name="San Clemente H."/>
            <person name="Chen E.C.H."/>
            <person name="De La Providencia I."/>
            <person name="Hainaut M."/>
            <person name="Kuo A."/>
            <person name="Kohler A."/>
            <person name="Murat C."/>
            <person name="Tang N."/>
            <person name="Roy S."/>
            <person name="Loubradou J."/>
            <person name="Henrissat B."/>
            <person name="Grigoriev I.V."/>
            <person name="Corradi N."/>
            <person name="Roux C."/>
            <person name="Martin F.M."/>
        </authorList>
    </citation>
    <scope>NUCLEOTIDE SEQUENCE [LARGE SCALE GENOMIC DNA]</scope>
    <source>
        <strain evidence="1 2">DAOM 194757</strain>
    </source>
</reference>
<gene>
    <name evidence="1" type="ORF">C2G38_2234197</name>
</gene>
<dbReference type="AlphaFoldDB" id="A0A397TUW3"/>
<dbReference type="OrthoDB" id="2424330at2759"/>
<proteinExistence type="predicted"/>
<organism evidence="1 2">
    <name type="scientific">Gigaspora rosea</name>
    <dbReference type="NCBI Taxonomy" id="44941"/>
    <lineage>
        <taxon>Eukaryota</taxon>
        <taxon>Fungi</taxon>
        <taxon>Fungi incertae sedis</taxon>
        <taxon>Mucoromycota</taxon>
        <taxon>Glomeromycotina</taxon>
        <taxon>Glomeromycetes</taxon>
        <taxon>Diversisporales</taxon>
        <taxon>Gigasporaceae</taxon>
        <taxon>Gigaspora</taxon>
    </lineage>
</organism>
<evidence type="ECO:0000313" key="1">
    <source>
        <dbReference type="EMBL" id="RIB00477.1"/>
    </source>
</evidence>
<accession>A0A397TUW3</accession>
<sequence>MGCIIADEHQGQALGLGKYLYSKYCHLSSEEHLKHIYKLYQIHFNRNIRNKAISNETKELMYLIIKLNTQEILHVLEKIKNSNESGAAGDDFDQWQWHSAKTYKNYNIHETYKDKSELGRLTNNSKRSHLHYKKKRKNKALDKNTEDLFSILTSTSTIIPTMQEQDNYSEWKNKKLEYGKKV</sequence>
<protein>
    <submittedName>
        <fullName evidence="1">Uncharacterized protein</fullName>
    </submittedName>
</protein>
<keyword evidence="2" id="KW-1185">Reference proteome</keyword>
<evidence type="ECO:0000313" key="2">
    <source>
        <dbReference type="Proteomes" id="UP000266673"/>
    </source>
</evidence>
<name>A0A397TUW3_9GLOM</name>
<dbReference type="EMBL" id="QKWP01004153">
    <property type="protein sequence ID" value="RIB00477.1"/>
    <property type="molecule type" value="Genomic_DNA"/>
</dbReference>
<comment type="caution">
    <text evidence="1">The sequence shown here is derived from an EMBL/GenBank/DDBJ whole genome shotgun (WGS) entry which is preliminary data.</text>
</comment>
<dbReference type="Proteomes" id="UP000266673">
    <property type="component" value="Unassembled WGS sequence"/>
</dbReference>